<protein>
    <submittedName>
        <fullName evidence="1">Uncharacterized protein</fullName>
    </submittedName>
</protein>
<name>A0A1E1KXT9_9HELO</name>
<proteinExistence type="predicted"/>
<dbReference type="EMBL" id="FJUX01000059">
    <property type="protein sequence ID" value="CZT03064.1"/>
    <property type="molecule type" value="Genomic_DNA"/>
</dbReference>
<evidence type="ECO:0000313" key="2">
    <source>
        <dbReference type="Proteomes" id="UP000178912"/>
    </source>
</evidence>
<dbReference type="AlphaFoldDB" id="A0A1E1KXT9"/>
<gene>
    <name evidence="1" type="ORF">RAG0_09943</name>
</gene>
<accession>A0A1E1KXT9</accession>
<reference evidence="2" key="1">
    <citation type="submission" date="2016-03" db="EMBL/GenBank/DDBJ databases">
        <authorList>
            <person name="Guldener U."/>
        </authorList>
    </citation>
    <scope>NUCLEOTIDE SEQUENCE [LARGE SCALE GENOMIC DNA]</scope>
    <source>
        <strain evidence="2">04CH-RAC-A.6.1</strain>
    </source>
</reference>
<organism evidence="1 2">
    <name type="scientific">Rhynchosporium agropyri</name>
    <dbReference type="NCBI Taxonomy" id="914238"/>
    <lineage>
        <taxon>Eukaryota</taxon>
        <taxon>Fungi</taxon>
        <taxon>Dikarya</taxon>
        <taxon>Ascomycota</taxon>
        <taxon>Pezizomycotina</taxon>
        <taxon>Leotiomycetes</taxon>
        <taxon>Helotiales</taxon>
        <taxon>Ploettnerulaceae</taxon>
        <taxon>Rhynchosporium</taxon>
    </lineage>
</organism>
<dbReference type="Proteomes" id="UP000178912">
    <property type="component" value="Unassembled WGS sequence"/>
</dbReference>
<keyword evidence="2" id="KW-1185">Reference proteome</keyword>
<sequence>MSAAPTSYALKYGTFPGGPPGSGKSGLTPIGPAFYNAQSTTQAIRDESETYQRKVLMGYTSQDLQELDCLTNRQLKPNDLTNQIWPIFQQNKWVPENNPVYDLRESTLGPDQYGNARLGTIAWDANEPKMWKHLEPCLRLSCQILSRLESLPWFDALLAGTLQATPDDRFSFEDLIRMDKVERLRYKQFQPRTQEERLKGPSSADVLRTLISDVFVPRLKLGFVYKETNSLLGGPPMNPNNASYPLGSTASCKGGDIYIFLSCQSFIPLMREDLSSNERLLQTSQIAVTIVHEFVHAIWYAIDNYQKGTFIAHEYPEPYYQQEQKNELGHSLEQALFGDDLVQEMDREHLPIVERAAAPSIALFAKKFPTVLARSKFPILINPAITSPALIHPIPVTFYENLNSDAFWDVQVRSMGLKAVQLPKAISTVYYDTVKGAWMPVRGDLANCEEYMRKIEARETMRLAALTPAERKEHVRVTRENLVALYQPLTVERNLKVHTIREQSEIISVTYESDPMAPTIMANLVPLLEQLWDIHKQICGLLSTMEKEAGLLLDTRNSISSFHDDFRIFVSRFLPCPWSDLHDRLMKIISNLDKIVPPAYPGQQQAASPQAPIPPPTLTPAAGGSFVNLQPSVVPYINMSSPTIQLPPLPPPQPLPDYDDILDQALAAIDDKDVLGPLCEQIMNSLLAQPHIHAVARILYATTGTATAQKKHTEICMAMNFLKNIPEQNRTCFRAPITYESVTQMGTTLQIQSMHAYWAAQKAAITTTHC</sequence>
<dbReference type="OrthoDB" id="10254945at2759"/>
<evidence type="ECO:0000313" key="1">
    <source>
        <dbReference type="EMBL" id="CZT03064.1"/>
    </source>
</evidence>